<feature type="domain" description="Tyr recombinase" evidence="5">
    <location>
        <begin position="127"/>
        <end position="335"/>
    </location>
</feature>
<dbReference type="Pfam" id="PF00589">
    <property type="entry name" value="Phage_integrase"/>
    <property type="match status" value="1"/>
</dbReference>
<reference evidence="6" key="1">
    <citation type="submission" date="2020-12" db="EMBL/GenBank/DDBJ databases">
        <title>Bacterial taxonomy.</title>
        <authorList>
            <person name="Pan X."/>
        </authorList>
    </citation>
    <scope>NUCLEOTIDE SEQUENCE</scope>
    <source>
        <strain evidence="6">M0105</strain>
    </source>
</reference>
<organism evidence="6 7">
    <name type="scientific">Thermohalobaculum xanthum</name>
    <dbReference type="NCBI Taxonomy" id="2753746"/>
    <lineage>
        <taxon>Bacteria</taxon>
        <taxon>Pseudomonadati</taxon>
        <taxon>Pseudomonadota</taxon>
        <taxon>Alphaproteobacteria</taxon>
        <taxon>Rhodobacterales</taxon>
        <taxon>Paracoccaceae</taxon>
        <taxon>Thermohalobaculum</taxon>
    </lineage>
</organism>
<protein>
    <submittedName>
        <fullName evidence="6">Site-specific integrase</fullName>
    </submittedName>
</protein>
<keyword evidence="2" id="KW-0229">DNA integration</keyword>
<dbReference type="PANTHER" id="PTHR30349">
    <property type="entry name" value="PHAGE INTEGRASE-RELATED"/>
    <property type="match status" value="1"/>
</dbReference>
<dbReference type="PROSITE" id="PS51898">
    <property type="entry name" value="TYR_RECOMBINASE"/>
    <property type="match status" value="1"/>
</dbReference>
<evidence type="ECO:0000313" key="6">
    <source>
        <dbReference type="EMBL" id="MBK0398491.1"/>
    </source>
</evidence>
<accession>A0A8J7SCW3</accession>
<dbReference type="InterPro" id="IPR011010">
    <property type="entry name" value="DNA_brk_join_enz"/>
</dbReference>
<evidence type="ECO:0000259" key="5">
    <source>
        <dbReference type="PROSITE" id="PS51898"/>
    </source>
</evidence>
<dbReference type="InterPro" id="IPR050090">
    <property type="entry name" value="Tyrosine_recombinase_XerCD"/>
</dbReference>
<comment type="caution">
    <text evidence="6">The sequence shown here is derived from an EMBL/GenBank/DDBJ whole genome shotgun (WGS) entry which is preliminary data.</text>
</comment>
<dbReference type="InterPro" id="IPR002104">
    <property type="entry name" value="Integrase_catalytic"/>
</dbReference>
<dbReference type="PANTHER" id="PTHR30349:SF41">
    <property type="entry name" value="INTEGRASE_RECOMBINASE PROTEIN MJ0367-RELATED"/>
    <property type="match status" value="1"/>
</dbReference>
<keyword evidence="3" id="KW-0238">DNA-binding</keyword>
<dbReference type="AlphaFoldDB" id="A0A8J7SCW3"/>
<comment type="similarity">
    <text evidence="1">Belongs to the 'phage' integrase family.</text>
</comment>
<dbReference type="InterPro" id="IPR013762">
    <property type="entry name" value="Integrase-like_cat_sf"/>
</dbReference>
<dbReference type="GO" id="GO:0015074">
    <property type="term" value="P:DNA integration"/>
    <property type="evidence" value="ECO:0007669"/>
    <property type="project" value="UniProtKB-KW"/>
</dbReference>
<name>A0A8J7SCW3_9RHOB</name>
<evidence type="ECO:0000313" key="7">
    <source>
        <dbReference type="Proteomes" id="UP000655420"/>
    </source>
</evidence>
<keyword evidence="7" id="KW-1185">Reference proteome</keyword>
<proteinExistence type="inferred from homology"/>
<sequence length="340" mass="39334">MVKVIPENEHIKHRYLYHLKQAKGRDEKTLDKVAAALSQFEAAIGWKDFKRFRREWGERFKTHLKKARSKRTGRPLSQSTVDATLAQVKAFVLWLADQPGYKSRVGYSDADYFNNSLKASRAAHARRATPYPSMEQCLHAFHGMPEVDVFERRDKALFAFFMLTGARVGAVASLRLKHVNLFDGHVFQDAREVATKNAKTFDTWFLPVDPSYREYFERWVIYLREVELFSDTDPLFPKPRMALRSGKFAKDGLAREHYEGTGKLTSVIRAAFARVHLPQFTPHSFRKTLVLYGDRICQTREQFKAYSMNMGHENLATTMESYLPVSRERQAELLKSLSKA</sequence>
<gene>
    <name evidence="6" type="ORF">H0I76_04765</name>
</gene>
<dbReference type="Proteomes" id="UP000655420">
    <property type="component" value="Unassembled WGS sequence"/>
</dbReference>
<dbReference type="GO" id="GO:0006310">
    <property type="term" value="P:DNA recombination"/>
    <property type="evidence" value="ECO:0007669"/>
    <property type="project" value="UniProtKB-KW"/>
</dbReference>
<dbReference type="SUPFAM" id="SSF56349">
    <property type="entry name" value="DNA breaking-rejoining enzymes"/>
    <property type="match status" value="1"/>
</dbReference>
<dbReference type="RefSeq" id="WP_200607624.1">
    <property type="nucleotide sequence ID" value="NZ_JAEHHL010000001.1"/>
</dbReference>
<evidence type="ECO:0000256" key="4">
    <source>
        <dbReference type="ARBA" id="ARBA00023172"/>
    </source>
</evidence>
<evidence type="ECO:0000256" key="2">
    <source>
        <dbReference type="ARBA" id="ARBA00022908"/>
    </source>
</evidence>
<dbReference type="Gene3D" id="1.10.443.10">
    <property type="entry name" value="Intergrase catalytic core"/>
    <property type="match status" value="1"/>
</dbReference>
<dbReference type="GO" id="GO:0003677">
    <property type="term" value="F:DNA binding"/>
    <property type="evidence" value="ECO:0007669"/>
    <property type="project" value="UniProtKB-KW"/>
</dbReference>
<dbReference type="EMBL" id="JAEHHL010000001">
    <property type="protein sequence ID" value="MBK0398491.1"/>
    <property type="molecule type" value="Genomic_DNA"/>
</dbReference>
<evidence type="ECO:0000256" key="1">
    <source>
        <dbReference type="ARBA" id="ARBA00008857"/>
    </source>
</evidence>
<keyword evidence="4" id="KW-0233">DNA recombination</keyword>
<evidence type="ECO:0000256" key="3">
    <source>
        <dbReference type="ARBA" id="ARBA00023125"/>
    </source>
</evidence>
<dbReference type="CDD" id="cd00397">
    <property type="entry name" value="DNA_BRE_C"/>
    <property type="match status" value="1"/>
</dbReference>